<evidence type="ECO:0000313" key="5">
    <source>
        <dbReference type="Proteomes" id="UP000198889"/>
    </source>
</evidence>
<dbReference type="STRING" id="177413.SAMN05660859_2587"/>
<dbReference type="Pfam" id="PF19040">
    <property type="entry name" value="SGNH"/>
    <property type="match status" value="1"/>
</dbReference>
<name>A0A1G4SWQ1_9HYPH</name>
<dbReference type="InterPro" id="IPR002656">
    <property type="entry name" value="Acyl_transf_3_dom"/>
</dbReference>
<feature type="transmembrane region" description="Helical" evidence="1">
    <location>
        <begin position="44"/>
        <end position="65"/>
    </location>
</feature>
<organism evidence="4 5">
    <name type="scientific">Ancylobacter rudongensis</name>
    <dbReference type="NCBI Taxonomy" id="177413"/>
    <lineage>
        <taxon>Bacteria</taxon>
        <taxon>Pseudomonadati</taxon>
        <taxon>Pseudomonadota</taxon>
        <taxon>Alphaproteobacteria</taxon>
        <taxon>Hyphomicrobiales</taxon>
        <taxon>Xanthobacteraceae</taxon>
        <taxon>Ancylobacter</taxon>
    </lineage>
</organism>
<feature type="transmembrane region" description="Helical" evidence="1">
    <location>
        <begin position="267"/>
        <end position="287"/>
    </location>
</feature>
<dbReference type="InterPro" id="IPR043968">
    <property type="entry name" value="SGNH"/>
</dbReference>
<dbReference type="Pfam" id="PF01757">
    <property type="entry name" value="Acyl_transf_3"/>
    <property type="match status" value="1"/>
</dbReference>
<feature type="transmembrane region" description="Helical" evidence="1">
    <location>
        <begin position="156"/>
        <end position="171"/>
    </location>
</feature>
<dbReference type="Proteomes" id="UP000198889">
    <property type="component" value="Unassembled WGS sequence"/>
</dbReference>
<dbReference type="GO" id="GO:0016747">
    <property type="term" value="F:acyltransferase activity, transferring groups other than amino-acyl groups"/>
    <property type="evidence" value="ECO:0007669"/>
    <property type="project" value="InterPro"/>
</dbReference>
<feature type="transmembrane region" description="Helical" evidence="1">
    <location>
        <begin position="361"/>
        <end position="381"/>
    </location>
</feature>
<evidence type="ECO:0000259" key="2">
    <source>
        <dbReference type="Pfam" id="PF01757"/>
    </source>
</evidence>
<dbReference type="InterPro" id="IPR050879">
    <property type="entry name" value="Acyltransferase_3"/>
</dbReference>
<dbReference type="RefSeq" id="WP_091440138.1">
    <property type="nucleotide sequence ID" value="NZ_FMTP01000003.1"/>
</dbReference>
<dbReference type="EMBL" id="FMTP01000003">
    <property type="protein sequence ID" value="SCW73548.1"/>
    <property type="molecule type" value="Genomic_DNA"/>
</dbReference>
<keyword evidence="4" id="KW-0012">Acyltransferase</keyword>
<dbReference type="GO" id="GO:0016787">
    <property type="term" value="F:hydrolase activity"/>
    <property type="evidence" value="ECO:0007669"/>
    <property type="project" value="UniProtKB-KW"/>
</dbReference>
<feature type="transmembrane region" description="Helical" evidence="1">
    <location>
        <begin position="294"/>
        <end position="312"/>
    </location>
</feature>
<accession>A0A1G4SWQ1</accession>
<dbReference type="PANTHER" id="PTHR23028:SF53">
    <property type="entry name" value="ACYL_TRANSF_3 DOMAIN-CONTAINING PROTEIN"/>
    <property type="match status" value="1"/>
</dbReference>
<feature type="transmembrane region" description="Helical" evidence="1">
    <location>
        <begin position="178"/>
        <end position="198"/>
    </location>
</feature>
<protein>
    <submittedName>
        <fullName evidence="4">Peptidoglycan/LPS O-acetylase OafA/YrhL, contains acyltransferase and SGNH-hydrolase domains</fullName>
    </submittedName>
</protein>
<dbReference type="GO" id="GO:0009103">
    <property type="term" value="P:lipopolysaccharide biosynthetic process"/>
    <property type="evidence" value="ECO:0007669"/>
    <property type="project" value="TreeGrafter"/>
</dbReference>
<evidence type="ECO:0000256" key="1">
    <source>
        <dbReference type="SAM" id="Phobius"/>
    </source>
</evidence>
<evidence type="ECO:0000313" key="4">
    <source>
        <dbReference type="EMBL" id="SCW73548.1"/>
    </source>
</evidence>
<keyword evidence="1" id="KW-0812">Transmembrane</keyword>
<proteinExistence type="predicted"/>
<feature type="transmembrane region" description="Helical" evidence="1">
    <location>
        <begin position="318"/>
        <end position="341"/>
    </location>
</feature>
<keyword evidence="4" id="KW-0808">Transferase</keyword>
<keyword evidence="1" id="KW-1133">Transmembrane helix</keyword>
<evidence type="ECO:0000259" key="3">
    <source>
        <dbReference type="Pfam" id="PF19040"/>
    </source>
</evidence>
<keyword evidence="5" id="KW-1185">Reference proteome</keyword>
<gene>
    <name evidence="4" type="ORF">SAMN05660859_2587</name>
</gene>
<sequence length="665" mass="73308">MTKSGNGILPTSAPLGYRPEIDGLRAIAIIPVILDHAGFSIAPGGYLGVDVFFVISGFLITSILHRHISEGRMSFLTFYERRARRILPALFVVLVFSLIVGWLIMLPEDFRNFGQSVFATNVFLSNVFFARETGYFDSESALKPLLHTWSLSVEEQFYLVFPVIMVAIYAIRPRLAPFILAILFAVSIAVAQYGSIYFPQINFFSPFSRAWELLAGALAAYVHIERVRISARHQACLGALSLLALSAIVLAYLLFDEDTPNPSLLTLIPVMGAVGVILFAIPGTLAHRLLSNRWVVLVGLTSYSAYLWHQPLFVFARLWFGAIPTLGWVGLIVLTLSLAWLSWKYVEAPFRDTAWLRQRTIFALAATGICLFAAAGLGLHITRGAWWRLDAQGQLLAAGQIDISPMRDSCGNVLPDTFDDYCIIGAAAPASPIVAYLGDSHGKEMFWRLSEKLKHDPGSTYRVQPFLWNACLPFASIETPGDSCNVFHARARDYILANPDIKIVVIGAAWQGHLDCEGSRTGRAALADCAFLDGAAKKMAEEIELYRQAGKKVIVVGPFPSMPWDVPRELQARRLHGQAWTDLAQRPVIDREAMARFRTLESLVPDVRFYQPAAALCPAAQEGACRVSIDARPLYFDSNHISGHGADLALPGLMAAIDQELAAIK</sequence>
<dbReference type="AlphaFoldDB" id="A0A1G4SWQ1"/>
<feature type="transmembrane region" description="Helical" evidence="1">
    <location>
        <begin position="236"/>
        <end position="255"/>
    </location>
</feature>
<feature type="domain" description="Acyltransferase 3" evidence="2">
    <location>
        <begin position="19"/>
        <end position="343"/>
    </location>
</feature>
<feature type="transmembrane region" description="Helical" evidence="1">
    <location>
        <begin position="204"/>
        <end position="224"/>
    </location>
</feature>
<feature type="transmembrane region" description="Helical" evidence="1">
    <location>
        <begin position="86"/>
        <end position="105"/>
    </location>
</feature>
<feature type="domain" description="SGNH" evidence="3">
    <location>
        <begin position="419"/>
        <end position="649"/>
    </location>
</feature>
<reference evidence="5" key="1">
    <citation type="submission" date="2016-10" db="EMBL/GenBank/DDBJ databases">
        <authorList>
            <person name="Varghese N."/>
            <person name="Submissions S."/>
        </authorList>
    </citation>
    <scope>NUCLEOTIDE SEQUENCE [LARGE SCALE GENOMIC DNA]</scope>
    <source>
        <strain evidence="5">CGMCC 1.1761</strain>
    </source>
</reference>
<keyword evidence="1" id="KW-0472">Membrane</keyword>
<dbReference type="GO" id="GO:0016020">
    <property type="term" value="C:membrane"/>
    <property type="evidence" value="ECO:0007669"/>
    <property type="project" value="TreeGrafter"/>
</dbReference>
<dbReference type="PANTHER" id="PTHR23028">
    <property type="entry name" value="ACETYLTRANSFERASE"/>
    <property type="match status" value="1"/>
</dbReference>
<keyword evidence="4" id="KW-0378">Hydrolase</keyword>